<gene>
    <name evidence="1" type="ORF">LXM26_06805</name>
</gene>
<organism evidence="1 2">
    <name type="scientific">Dyadobacter chenwenxiniae</name>
    <dbReference type="NCBI Taxonomy" id="2906456"/>
    <lineage>
        <taxon>Bacteria</taxon>
        <taxon>Pseudomonadati</taxon>
        <taxon>Bacteroidota</taxon>
        <taxon>Cytophagia</taxon>
        <taxon>Cytophagales</taxon>
        <taxon>Spirosomataceae</taxon>
        <taxon>Dyadobacter</taxon>
    </lineage>
</organism>
<dbReference type="Pfam" id="PF22028">
    <property type="entry name" value="DUF6934"/>
    <property type="match status" value="1"/>
</dbReference>
<evidence type="ECO:0000313" key="2">
    <source>
        <dbReference type="Proteomes" id="UP001139000"/>
    </source>
</evidence>
<proteinExistence type="predicted"/>
<comment type="caution">
    <text evidence="1">The sequence shown here is derived from an EMBL/GenBank/DDBJ whole genome shotgun (WGS) entry which is preliminary data.</text>
</comment>
<dbReference type="InterPro" id="IPR053865">
    <property type="entry name" value="DUF6934"/>
</dbReference>
<reference evidence="1" key="1">
    <citation type="submission" date="2021-12" db="EMBL/GenBank/DDBJ databases">
        <title>Novel species in genus Dyadobacter.</title>
        <authorList>
            <person name="Ma C."/>
        </authorList>
    </citation>
    <scope>NUCLEOTIDE SEQUENCE</scope>
    <source>
        <strain evidence="1">LJ419</strain>
    </source>
</reference>
<dbReference type="RefSeq" id="WP_234654363.1">
    <property type="nucleotide sequence ID" value="NZ_CP094997.1"/>
</dbReference>
<sequence length="148" mass="16963">MNEPFYEFRVLDEACRFDFLSIGKRNIPKTVIYYKSDNPAVFSLTLASIKSDGNLDFQTTSNNGDMKIILATVVQTLKIFLAAYPKAVVVFTGNSPSRTRLYNIIISREIEQVKDYLEVMGFAENYVELFVPNRRYEGFIVSLKNSFT</sequence>
<name>A0A9X1TDJ8_9BACT</name>
<evidence type="ECO:0000313" key="1">
    <source>
        <dbReference type="EMBL" id="MCF0061197.1"/>
    </source>
</evidence>
<keyword evidence="2" id="KW-1185">Reference proteome</keyword>
<accession>A0A9X1TDJ8</accession>
<protein>
    <submittedName>
        <fullName evidence="1">Uncharacterized protein</fullName>
    </submittedName>
</protein>
<dbReference type="EMBL" id="JAJTTC010000001">
    <property type="protein sequence ID" value="MCF0061197.1"/>
    <property type="molecule type" value="Genomic_DNA"/>
</dbReference>
<dbReference type="Proteomes" id="UP001139000">
    <property type="component" value="Unassembled WGS sequence"/>
</dbReference>
<dbReference type="AlphaFoldDB" id="A0A9X1TDJ8"/>